<gene>
    <name evidence="2" type="ORF">HMPREF0765_2123</name>
</gene>
<dbReference type="Proteomes" id="UP000006241">
    <property type="component" value="Unassembled WGS sequence"/>
</dbReference>
<dbReference type="AlphaFoldDB" id="C2FXR7"/>
<comment type="caution">
    <text evidence="2">The sequence shown here is derived from an EMBL/GenBank/DDBJ whole genome shotgun (WGS) entry which is preliminary data.</text>
</comment>
<accession>C2FXR7</accession>
<evidence type="ECO:0000313" key="2">
    <source>
        <dbReference type="EMBL" id="EEI92279.1"/>
    </source>
</evidence>
<feature type="compositionally biased region" description="Basic and acidic residues" evidence="1">
    <location>
        <begin position="43"/>
        <end position="56"/>
    </location>
</feature>
<dbReference type="HOGENOM" id="CLU_151876_1_1_10"/>
<name>C2FXR7_SPHSI</name>
<reference evidence="2 3" key="1">
    <citation type="submission" date="2009-01" db="EMBL/GenBank/DDBJ databases">
        <authorList>
            <person name="Qin X."/>
            <person name="Bachman B."/>
            <person name="Battles P."/>
            <person name="Bell A."/>
            <person name="Bess C."/>
            <person name="Bickham C."/>
            <person name="Chaboub L."/>
            <person name="Chen D."/>
            <person name="Coyle M."/>
            <person name="Deiros D.R."/>
            <person name="Dinh H."/>
            <person name="Forbes L."/>
            <person name="Fowler G."/>
            <person name="Francisco L."/>
            <person name="Fu Q."/>
            <person name="Gubbala S."/>
            <person name="Hale W."/>
            <person name="Han Y."/>
            <person name="Hemphill L."/>
            <person name="Highlander S.K."/>
            <person name="Hirani K."/>
            <person name="Hogues M."/>
            <person name="Jackson L."/>
            <person name="Jakkamsetti A."/>
            <person name="Javaid M."/>
            <person name="Jiang H."/>
            <person name="Korchina V."/>
            <person name="Kovar C."/>
            <person name="Lara F."/>
            <person name="Lee S."/>
            <person name="Mata R."/>
            <person name="Mathew T."/>
            <person name="Moen C."/>
            <person name="Morales K."/>
            <person name="Munidasa M."/>
            <person name="Nazareth L."/>
            <person name="Ngo R."/>
            <person name="Nguyen L."/>
            <person name="Okwuonu G."/>
            <person name="Ongeri F."/>
            <person name="Patil S."/>
            <person name="Petrosino J."/>
            <person name="Pham C."/>
            <person name="Pham P."/>
            <person name="Pu L.-L."/>
            <person name="Puazo M."/>
            <person name="Raj R."/>
            <person name="Reid J."/>
            <person name="Rouhana J."/>
            <person name="Saada N."/>
            <person name="Shang Y."/>
            <person name="Simmons D."/>
            <person name="Thornton R."/>
            <person name="Warren J."/>
            <person name="Weissenberger G."/>
            <person name="Zhang J."/>
            <person name="Zhang L."/>
            <person name="Zhou C."/>
            <person name="Zhu D."/>
            <person name="Muzny D."/>
            <person name="Worley K."/>
            <person name="Gibbs R."/>
        </authorList>
    </citation>
    <scope>NUCLEOTIDE SEQUENCE [LARGE SCALE GENOMIC DNA]</scope>
    <source>
        <strain evidence="2 3">ATCC 33300</strain>
    </source>
</reference>
<organism evidence="2 3">
    <name type="scientific">Sphingobacterium spiritivorum ATCC 33300</name>
    <dbReference type="NCBI Taxonomy" id="525372"/>
    <lineage>
        <taxon>Bacteria</taxon>
        <taxon>Pseudomonadati</taxon>
        <taxon>Bacteroidota</taxon>
        <taxon>Sphingobacteriia</taxon>
        <taxon>Sphingobacteriales</taxon>
        <taxon>Sphingobacteriaceae</taxon>
        <taxon>Sphingobacterium</taxon>
    </lineage>
</organism>
<protein>
    <submittedName>
        <fullName evidence="2">Uncharacterized protein</fullName>
    </submittedName>
</protein>
<dbReference type="EMBL" id="ACHB01000049">
    <property type="protein sequence ID" value="EEI92279.1"/>
    <property type="molecule type" value="Genomic_DNA"/>
</dbReference>
<sequence length="121" mass="13419">MKFTAYIFSLYIFFLITAPGVKAMYAGLSKQEQKVDCCNNCSSHKEEGSSQKEKSSSENNTSSDNCNPFEACNGCIGYTVNLSPVSISIPPPFYADKPLGIVQDKFSSNFSFDFWQPPRLS</sequence>
<evidence type="ECO:0000313" key="3">
    <source>
        <dbReference type="Proteomes" id="UP000006241"/>
    </source>
</evidence>
<feature type="region of interest" description="Disordered" evidence="1">
    <location>
        <begin position="40"/>
        <end position="64"/>
    </location>
</feature>
<proteinExistence type="predicted"/>
<dbReference type="RefSeq" id="WP_003010375.1">
    <property type="nucleotide sequence ID" value="NZ_GG668633.1"/>
</dbReference>
<evidence type="ECO:0000256" key="1">
    <source>
        <dbReference type="SAM" id="MobiDB-lite"/>
    </source>
</evidence>